<evidence type="ECO:0000313" key="2">
    <source>
        <dbReference type="Proteomes" id="UP000053989"/>
    </source>
</evidence>
<reference evidence="2" key="2">
    <citation type="submission" date="2015-01" db="EMBL/GenBank/DDBJ databases">
        <title>Evolutionary Origins and Diversification of the Mycorrhizal Mutualists.</title>
        <authorList>
            <consortium name="DOE Joint Genome Institute"/>
            <consortium name="Mycorrhizal Genomics Consortium"/>
            <person name="Kohler A."/>
            <person name="Kuo A."/>
            <person name="Nagy L.G."/>
            <person name="Floudas D."/>
            <person name="Copeland A."/>
            <person name="Barry K.W."/>
            <person name="Cichocki N."/>
            <person name="Veneault-Fourrey C."/>
            <person name="LaButti K."/>
            <person name="Lindquist E.A."/>
            <person name="Lipzen A."/>
            <person name="Lundell T."/>
            <person name="Morin E."/>
            <person name="Murat C."/>
            <person name="Riley R."/>
            <person name="Ohm R."/>
            <person name="Sun H."/>
            <person name="Tunlid A."/>
            <person name="Henrissat B."/>
            <person name="Grigoriev I.V."/>
            <person name="Hibbett D.S."/>
            <person name="Martin F."/>
        </authorList>
    </citation>
    <scope>NUCLEOTIDE SEQUENCE [LARGE SCALE GENOMIC DNA]</scope>
    <source>
        <strain evidence="2">Foug A</strain>
    </source>
</reference>
<proteinExistence type="predicted"/>
<dbReference type="OrthoDB" id="2683651at2759"/>
<reference evidence="1 2" key="1">
    <citation type="submission" date="2014-04" db="EMBL/GenBank/DDBJ databases">
        <authorList>
            <consortium name="DOE Joint Genome Institute"/>
            <person name="Kuo A."/>
            <person name="Kohler A."/>
            <person name="Nagy L.G."/>
            <person name="Floudas D."/>
            <person name="Copeland A."/>
            <person name="Barry K.W."/>
            <person name="Cichocki N."/>
            <person name="Veneault-Fourrey C."/>
            <person name="LaButti K."/>
            <person name="Lindquist E.A."/>
            <person name="Lipzen A."/>
            <person name="Lundell T."/>
            <person name="Morin E."/>
            <person name="Murat C."/>
            <person name="Sun H."/>
            <person name="Tunlid A."/>
            <person name="Henrissat B."/>
            <person name="Grigoriev I.V."/>
            <person name="Hibbett D.S."/>
            <person name="Martin F."/>
            <person name="Nordberg H.P."/>
            <person name="Cantor M.N."/>
            <person name="Hua S.X."/>
        </authorList>
    </citation>
    <scope>NUCLEOTIDE SEQUENCE [LARGE SCALE GENOMIC DNA]</scope>
    <source>
        <strain evidence="1 2">Foug A</strain>
    </source>
</reference>
<protein>
    <submittedName>
        <fullName evidence="1">Uncharacterized protein</fullName>
    </submittedName>
</protein>
<dbReference type="AlphaFoldDB" id="A0A0C3DQ55"/>
<evidence type="ECO:0000313" key="1">
    <source>
        <dbReference type="EMBL" id="KIM62795.1"/>
    </source>
</evidence>
<keyword evidence="2" id="KW-1185">Reference proteome</keyword>
<dbReference type="InParanoid" id="A0A0C3DQ55"/>
<sequence>MCHDQSHLVIRNLQEFNINYLRALLENDEAEIYSFELKAERKGYGLRLHCSFLTLPSAQKNGLPYVFVPTICSSINHFYSISTSLS</sequence>
<dbReference type="EMBL" id="KN822040">
    <property type="protein sequence ID" value="KIM62795.1"/>
    <property type="molecule type" value="Genomic_DNA"/>
</dbReference>
<gene>
    <name evidence="1" type="ORF">SCLCIDRAFT_119102</name>
</gene>
<name>A0A0C3DQ55_9AGAM</name>
<organism evidence="1 2">
    <name type="scientific">Scleroderma citrinum Foug A</name>
    <dbReference type="NCBI Taxonomy" id="1036808"/>
    <lineage>
        <taxon>Eukaryota</taxon>
        <taxon>Fungi</taxon>
        <taxon>Dikarya</taxon>
        <taxon>Basidiomycota</taxon>
        <taxon>Agaricomycotina</taxon>
        <taxon>Agaricomycetes</taxon>
        <taxon>Agaricomycetidae</taxon>
        <taxon>Boletales</taxon>
        <taxon>Sclerodermatineae</taxon>
        <taxon>Sclerodermataceae</taxon>
        <taxon>Scleroderma</taxon>
    </lineage>
</organism>
<dbReference type="Proteomes" id="UP000053989">
    <property type="component" value="Unassembled WGS sequence"/>
</dbReference>
<dbReference type="HOGENOM" id="CLU_2499200_0_0_1"/>
<accession>A0A0C3DQ55</accession>